<accession>A0A940PF41</accession>
<evidence type="ECO:0000313" key="2">
    <source>
        <dbReference type="Proteomes" id="UP000674938"/>
    </source>
</evidence>
<name>A0A940PF41_9ENTE</name>
<sequence>MIIWEGTDVVCCFNVVGETKLKRIRLSHLPKEPDPDKVLAFADLFLEVLPASYSKDSVQLLSRTRYL</sequence>
<keyword evidence="2" id="KW-1185">Reference proteome</keyword>
<comment type="caution">
    <text evidence="1">The sequence shown here is derived from an EMBL/GenBank/DDBJ whole genome shotgun (WGS) entry which is preliminary data.</text>
</comment>
<dbReference type="Proteomes" id="UP000674938">
    <property type="component" value="Unassembled WGS sequence"/>
</dbReference>
<reference evidence="1" key="1">
    <citation type="submission" date="2020-12" db="EMBL/GenBank/DDBJ databases">
        <title>Vagococcus allomyrinae sp. nov. and Enterococcus lavae sp. nov., isolated from the larvae of Allomyrina dichotoma.</title>
        <authorList>
            <person name="Lee S.D."/>
        </authorList>
    </citation>
    <scope>NUCLEOTIDE SEQUENCE</scope>
    <source>
        <strain evidence="1">BWB3-3</strain>
    </source>
</reference>
<gene>
    <name evidence="1" type="ORF">I6N95_17565</name>
</gene>
<proteinExistence type="predicted"/>
<dbReference type="EMBL" id="JAEEGA010000012">
    <property type="protein sequence ID" value="MBP1042828.1"/>
    <property type="molecule type" value="Genomic_DNA"/>
</dbReference>
<dbReference type="AlphaFoldDB" id="A0A940PF41"/>
<organism evidence="1 2">
    <name type="scientific">Vagococcus allomyrinae</name>
    <dbReference type="NCBI Taxonomy" id="2794353"/>
    <lineage>
        <taxon>Bacteria</taxon>
        <taxon>Bacillati</taxon>
        <taxon>Bacillota</taxon>
        <taxon>Bacilli</taxon>
        <taxon>Lactobacillales</taxon>
        <taxon>Enterococcaceae</taxon>
        <taxon>Vagococcus</taxon>
    </lineage>
</organism>
<evidence type="ECO:0000313" key="1">
    <source>
        <dbReference type="EMBL" id="MBP1042828.1"/>
    </source>
</evidence>
<protein>
    <submittedName>
        <fullName evidence="1">Uncharacterized protein</fullName>
    </submittedName>
</protein>
<dbReference type="RefSeq" id="WP_209530410.1">
    <property type="nucleotide sequence ID" value="NZ_JAEEGA010000012.1"/>
</dbReference>